<evidence type="ECO:0000256" key="6">
    <source>
        <dbReference type="ARBA" id="ARBA00022989"/>
    </source>
</evidence>
<sequence>MQAAAAPVVTPPLRRFLVLAVVLYGVWFLGYEQWLALDGRLDAALSANITAASARALRLFGFEASVASADPYMLLLNRQEVVHVGNPCNGLVLYALFTGFVLAFPGPVRRKLWFIPLGILAIYLLNIIRVGGLALNHLYYHESVDFNHHYTFTFVVYGCIFLLWMIWARRLASPPPVVASSAAYA</sequence>
<reference evidence="10" key="1">
    <citation type="journal article" date="2019" name="Int. J. Syst. Evol. Microbiol.">
        <title>The Global Catalogue of Microorganisms (GCM) 10K type strain sequencing project: providing services to taxonomists for standard genome sequencing and annotation.</title>
        <authorList>
            <consortium name="The Broad Institute Genomics Platform"/>
            <consortium name="The Broad Institute Genome Sequencing Center for Infectious Disease"/>
            <person name="Wu L."/>
            <person name="Ma J."/>
        </authorList>
    </citation>
    <scope>NUCLEOTIDE SEQUENCE [LARGE SCALE GENOMIC DNA]</scope>
    <source>
        <strain evidence="10">JCM 17224</strain>
    </source>
</reference>
<evidence type="ECO:0000256" key="2">
    <source>
        <dbReference type="ARBA" id="ARBA00022475"/>
    </source>
</evidence>
<keyword evidence="10" id="KW-1185">Reference proteome</keyword>
<dbReference type="Proteomes" id="UP001500567">
    <property type="component" value="Unassembled WGS sequence"/>
</dbReference>
<dbReference type="NCBIfam" id="NF046081">
    <property type="entry name" value="exosort_XrtX"/>
    <property type="match status" value="1"/>
</dbReference>
<evidence type="ECO:0000256" key="1">
    <source>
        <dbReference type="ARBA" id="ARBA00004651"/>
    </source>
</evidence>
<evidence type="ECO:0000313" key="10">
    <source>
        <dbReference type="Proteomes" id="UP001500567"/>
    </source>
</evidence>
<evidence type="ECO:0000256" key="8">
    <source>
        <dbReference type="SAM" id="Phobius"/>
    </source>
</evidence>
<protein>
    <submittedName>
        <fullName evidence="9">Archaeosortase/exosortase family protein</fullName>
    </submittedName>
</protein>
<dbReference type="RefSeq" id="WP_345073951.1">
    <property type="nucleotide sequence ID" value="NZ_BAABDJ010000035.1"/>
</dbReference>
<keyword evidence="7 8" id="KW-0472">Membrane</keyword>
<dbReference type="InterPro" id="IPR019127">
    <property type="entry name" value="Exosortase"/>
</dbReference>
<proteinExistence type="predicted"/>
<feature type="transmembrane region" description="Helical" evidence="8">
    <location>
        <begin position="84"/>
        <end position="105"/>
    </location>
</feature>
<keyword evidence="3" id="KW-0645">Protease</keyword>
<dbReference type="EMBL" id="BAABDJ010000035">
    <property type="protein sequence ID" value="GAA4013974.1"/>
    <property type="molecule type" value="Genomic_DNA"/>
</dbReference>
<accession>A0ABP7SMQ6</accession>
<evidence type="ECO:0000256" key="5">
    <source>
        <dbReference type="ARBA" id="ARBA00022801"/>
    </source>
</evidence>
<evidence type="ECO:0000256" key="4">
    <source>
        <dbReference type="ARBA" id="ARBA00022692"/>
    </source>
</evidence>
<evidence type="ECO:0000313" key="9">
    <source>
        <dbReference type="EMBL" id="GAA4013974.1"/>
    </source>
</evidence>
<comment type="subcellular location">
    <subcellularLocation>
        <location evidence="1">Cell membrane</location>
        <topology evidence="1">Multi-pass membrane protein</topology>
    </subcellularLocation>
</comment>
<feature type="transmembrane region" description="Helical" evidence="8">
    <location>
        <begin position="112"/>
        <end position="130"/>
    </location>
</feature>
<feature type="transmembrane region" description="Helical" evidence="8">
    <location>
        <begin position="150"/>
        <end position="167"/>
    </location>
</feature>
<evidence type="ECO:0000256" key="3">
    <source>
        <dbReference type="ARBA" id="ARBA00022670"/>
    </source>
</evidence>
<organism evidence="9 10">
    <name type="scientific">Hymenobacter fastidiosus</name>
    <dbReference type="NCBI Taxonomy" id="486264"/>
    <lineage>
        <taxon>Bacteria</taxon>
        <taxon>Pseudomonadati</taxon>
        <taxon>Bacteroidota</taxon>
        <taxon>Cytophagia</taxon>
        <taxon>Cytophagales</taxon>
        <taxon>Hymenobacteraceae</taxon>
        <taxon>Hymenobacter</taxon>
    </lineage>
</organism>
<keyword evidence="5" id="KW-0378">Hydrolase</keyword>
<keyword evidence="6 8" id="KW-1133">Transmembrane helix</keyword>
<comment type="caution">
    <text evidence="9">The sequence shown here is derived from an EMBL/GenBank/DDBJ whole genome shotgun (WGS) entry which is preliminary data.</text>
</comment>
<name>A0ABP7SMQ6_9BACT</name>
<dbReference type="Pfam" id="PF09721">
    <property type="entry name" value="Exosortase_EpsH"/>
    <property type="match status" value="1"/>
</dbReference>
<evidence type="ECO:0000256" key="7">
    <source>
        <dbReference type="ARBA" id="ARBA00023136"/>
    </source>
</evidence>
<gene>
    <name evidence="9" type="ORF">GCM10022408_28900</name>
</gene>
<feature type="transmembrane region" description="Helical" evidence="8">
    <location>
        <begin position="12"/>
        <end position="31"/>
    </location>
</feature>
<dbReference type="NCBIfam" id="TIGR04178">
    <property type="entry name" value="exo_archaeo"/>
    <property type="match status" value="1"/>
</dbReference>
<keyword evidence="2" id="KW-1003">Cell membrane</keyword>
<dbReference type="InterPro" id="IPR026392">
    <property type="entry name" value="Exo/Archaeosortase_dom"/>
</dbReference>
<keyword evidence="4 8" id="KW-0812">Transmembrane</keyword>